<evidence type="ECO:0000313" key="2">
    <source>
        <dbReference type="Proteomes" id="UP000327493"/>
    </source>
</evidence>
<dbReference type="Proteomes" id="UP000327493">
    <property type="component" value="Chromosome 8"/>
</dbReference>
<keyword evidence="2" id="KW-1185">Reference proteome</keyword>
<sequence>MSEHSHMNEPARVFESLEGYEWTQSAGYVMNIQLWSLPAKNDFVVTGRKLLDLGSHPHIHSSEPHLMEWFLQLLWFRRTLAYVWRTISKNRLFWASASSNFERVIQGRMNVSQNKGPLLDSQLCMRLQLDLLP</sequence>
<organism evidence="1 2">
    <name type="scientific">Etheostoma spectabile</name>
    <name type="common">orangethroat darter</name>
    <dbReference type="NCBI Taxonomy" id="54343"/>
    <lineage>
        <taxon>Eukaryota</taxon>
        <taxon>Metazoa</taxon>
        <taxon>Chordata</taxon>
        <taxon>Craniata</taxon>
        <taxon>Vertebrata</taxon>
        <taxon>Euteleostomi</taxon>
        <taxon>Actinopterygii</taxon>
        <taxon>Neopterygii</taxon>
        <taxon>Teleostei</taxon>
        <taxon>Neoteleostei</taxon>
        <taxon>Acanthomorphata</taxon>
        <taxon>Eupercaria</taxon>
        <taxon>Perciformes</taxon>
        <taxon>Percoidei</taxon>
        <taxon>Percidae</taxon>
        <taxon>Etheostomatinae</taxon>
        <taxon>Etheostoma</taxon>
    </lineage>
</organism>
<dbReference type="EMBL" id="VOFY01000008">
    <property type="protein sequence ID" value="KAA8590657.1"/>
    <property type="molecule type" value="Genomic_DNA"/>
</dbReference>
<evidence type="ECO:0000313" key="1">
    <source>
        <dbReference type="EMBL" id="KAA8590657.1"/>
    </source>
</evidence>
<proteinExistence type="predicted"/>
<comment type="caution">
    <text evidence="1">The sequence shown here is derived from an EMBL/GenBank/DDBJ whole genome shotgun (WGS) entry which is preliminary data.</text>
</comment>
<protein>
    <submittedName>
        <fullName evidence="1">Uncharacterized protein</fullName>
    </submittedName>
</protein>
<dbReference type="AlphaFoldDB" id="A0A5J5D951"/>
<accession>A0A5J5D951</accession>
<reference evidence="1 2" key="1">
    <citation type="submission" date="2019-08" db="EMBL/GenBank/DDBJ databases">
        <title>A chromosome-level genome assembly, high-density linkage maps, and genome scans reveal the genomic architecture of hybrid incompatibilities underlying speciation via character displacement in darters (Percidae: Etheostominae).</title>
        <authorList>
            <person name="Moran R.L."/>
            <person name="Catchen J.M."/>
            <person name="Fuller R.C."/>
        </authorList>
    </citation>
    <scope>NUCLEOTIDE SEQUENCE [LARGE SCALE GENOMIC DNA]</scope>
    <source>
        <strain evidence="1">EspeVRDwgs_2016</strain>
        <tissue evidence="1">Muscle</tissue>
    </source>
</reference>
<name>A0A5J5D951_9PERO</name>
<gene>
    <name evidence="1" type="ORF">FQN60_014591</name>
</gene>